<dbReference type="KEGG" id="atz:M5E07_15480"/>
<protein>
    <recommendedName>
        <fullName evidence="3">Lipoprotein</fullName>
    </recommendedName>
</protein>
<keyword evidence="2" id="KW-1185">Reference proteome</keyword>
<name>A0AAE9LQX7_9GAMM</name>
<evidence type="ECO:0000313" key="2">
    <source>
        <dbReference type="Proteomes" id="UP001056716"/>
    </source>
</evidence>
<evidence type="ECO:0000313" key="1">
    <source>
        <dbReference type="EMBL" id="USE83145.1"/>
    </source>
</evidence>
<proteinExistence type="predicted"/>
<sequence>MYKLCIFPLFFILIACNVKEETKIVDNNYLLNSLLSEFKNMDIGEDYIKLEKEGLVKQVDDTEIIDNCLYAENKDENISYLVFDNKLSTASYQKSAFKGLSVEDLKSKVKDLSFVKSAYDENTYYLQHQFDNNNGVKFYIVENRVAEVTYGTLDKLKYQEGCS</sequence>
<reference evidence="1" key="1">
    <citation type="submission" date="2022-06" db="EMBL/GenBank/DDBJ databases">
        <title>Isolation, identification and characterization of iprodione-degrading strains in Lhasa, Tibet.</title>
        <authorList>
            <person name="Pan H."/>
        </authorList>
    </citation>
    <scope>NUCLEOTIDE SEQUENCE</scope>
    <source>
        <strain evidence="1">Y-23</strain>
    </source>
</reference>
<gene>
    <name evidence="1" type="ORF">M5E07_15480</name>
</gene>
<dbReference type="AlphaFoldDB" id="A0AAE9LQX7"/>
<dbReference type="PROSITE" id="PS51257">
    <property type="entry name" value="PROKAR_LIPOPROTEIN"/>
    <property type="match status" value="1"/>
</dbReference>
<dbReference type="Proteomes" id="UP001056716">
    <property type="component" value="Chromosome"/>
</dbReference>
<organism evidence="1 2">
    <name type="scientific">Acinetobacter tibetensis</name>
    <dbReference type="NCBI Taxonomy" id="2943497"/>
    <lineage>
        <taxon>Bacteria</taxon>
        <taxon>Pseudomonadati</taxon>
        <taxon>Pseudomonadota</taxon>
        <taxon>Gammaproteobacteria</taxon>
        <taxon>Moraxellales</taxon>
        <taxon>Moraxellaceae</taxon>
        <taxon>Acinetobacter</taxon>
    </lineage>
</organism>
<accession>A0AAE9LQX7</accession>
<dbReference type="EMBL" id="CP098732">
    <property type="protein sequence ID" value="USE83145.1"/>
    <property type="molecule type" value="Genomic_DNA"/>
</dbReference>
<dbReference type="RefSeq" id="WP_252220551.1">
    <property type="nucleotide sequence ID" value="NZ_CP098732.1"/>
</dbReference>
<evidence type="ECO:0008006" key="3">
    <source>
        <dbReference type="Google" id="ProtNLM"/>
    </source>
</evidence>